<dbReference type="AlphaFoldDB" id="A0A9D0ZL93"/>
<dbReference type="Gene3D" id="3.10.20.310">
    <property type="entry name" value="membrane protein fhac"/>
    <property type="match status" value="1"/>
</dbReference>
<dbReference type="PANTHER" id="PTHR37820">
    <property type="entry name" value="CELL DIVISION PROTEIN DIVIB"/>
    <property type="match status" value="1"/>
</dbReference>
<evidence type="ECO:0000256" key="2">
    <source>
        <dbReference type="ARBA" id="ARBA00022475"/>
    </source>
</evidence>
<evidence type="ECO:0000313" key="10">
    <source>
        <dbReference type="Proteomes" id="UP000824260"/>
    </source>
</evidence>
<gene>
    <name evidence="9" type="ORF">IAA52_00155</name>
</gene>
<evidence type="ECO:0000256" key="7">
    <source>
        <dbReference type="ARBA" id="ARBA00023306"/>
    </source>
</evidence>
<dbReference type="PROSITE" id="PS51779">
    <property type="entry name" value="POTRA"/>
    <property type="match status" value="1"/>
</dbReference>
<dbReference type="InterPro" id="IPR050487">
    <property type="entry name" value="FtsQ_DivIB"/>
</dbReference>
<keyword evidence="7" id="KW-0131">Cell cycle</keyword>
<dbReference type="Pfam" id="PF08478">
    <property type="entry name" value="POTRA_1"/>
    <property type="match status" value="1"/>
</dbReference>
<sequence length="244" mass="26421">MRLTARKRRKILALAALLAALALAVYLLLDNAVFIARDVRVEGNQTIDDQSIMRAARLPLGGKMRDVDEETVRPALESGGLVELVSLEKNYPSEIVLNVRERVCEAVVAHAGVVLTLERDGTVIERLSTLPDTDAVYVTGLGVTSYRLGEVVSAPSARLSAMTAVLDALYDNGATQYVSELNVSDANSLYIYTRTGMRVDLGNSENMNNKIIWMAGTLKDLEARGETSGTLDVSSGNKADYSAR</sequence>
<evidence type="ECO:0000259" key="8">
    <source>
        <dbReference type="PROSITE" id="PS51779"/>
    </source>
</evidence>
<dbReference type="EMBL" id="DVFZ01000005">
    <property type="protein sequence ID" value="HIQ81496.1"/>
    <property type="molecule type" value="Genomic_DNA"/>
</dbReference>
<evidence type="ECO:0000256" key="5">
    <source>
        <dbReference type="ARBA" id="ARBA00022989"/>
    </source>
</evidence>
<keyword evidence="6" id="KW-0472">Membrane</keyword>
<comment type="caution">
    <text evidence="9">The sequence shown here is derived from an EMBL/GenBank/DDBJ whole genome shotgun (WGS) entry which is preliminary data.</text>
</comment>
<evidence type="ECO:0000256" key="4">
    <source>
        <dbReference type="ARBA" id="ARBA00022692"/>
    </source>
</evidence>
<keyword evidence="5" id="KW-1133">Transmembrane helix</keyword>
<protein>
    <submittedName>
        <fullName evidence="9">FtsQ-type POTRA domain-containing protein</fullName>
    </submittedName>
</protein>
<comment type="subcellular location">
    <subcellularLocation>
        <location evidence="1">Membrane</location>
    </subcellularLocation>
</comment>
<accession>A0A9D0ZL93</accession>
<evidence type="ECO:0000256" key="3">
    <source>
        <dbReference type="ARBA" id="ARBA00022618"/>
    </source>
</evidence>
<keyword evidence="2" id="KW-1003">Cell membrane</keyword>
<keyword evidence="4" id="KW-0812">Transmembrane</keyword>
<evidence type="ECO:0000256" key="6">
    <source>
        <dbReference type="ARBA" id="ARBA00023136"/>
    </source>
</evidence>
<name>A0A9D0ZL93_9FIRM</name>
<evidence type="ECO:0000256" key="1">
    <source>
        <dbReference type="ARBA" id="ARBA00004370"/>
    </source>
</evidence>
<dbReference type="InterPro" id="IPR034746">
    <property type="entry name" value="POTRA"/>
</dbReference>
<keyword evidence="3" id="KW-0132">Cell division</keyword>
<feature type="domain" description="POTRA" evidence="8">
    <location>
        <begin position="34"/>
        <end position="102"/>
    </location>
</feature>
<dbReference type="PANTHER" id="PTHR37820:SF1">
    <property type="entry name" value="CELL DIVISION PROTEIN FTSQ"/>
    <property type="match status" value="1"/>
</dbReference>
<dbReference type="Proteomes" id="UP000824260">
    <property type="component" value="Unassembled WGS sequence"/>
</dbReference>
<organism evidence="9 10">
    <name type="scientific">Candidatus Pullichristensenella stercorigallinarum</name>
    <dbReference type="NCBI Taxonomy" id="2840909"/>
    <lineage>
        <taxon>Bacteria</taxon>
        <taxon>Bacillati</taxon>
        <taxon>Bacillota</taxon>
        <taxon>Clostridia</taxon>
        <taxon>Candidatus Pullichristensenella</taxon>
    </lineage>
</organism>
<reference evidence="9" key="1">
    <citation type="submission" date="2020-10" db="EMBL/GenBank/DDBJ databases">
        <authorList>
            <person name="Gilroy R."/>
        </authorList>
    </citation>
    <scope>NUCLEOTIDE SEQUENCE</scope>
    <source>
        <strain evidence="9">ChiSjej6B24-2974</strain>
    </source>
</reference>
<dbReference type="GO" id="GO:0051301">
    <property type="term" value="P:cell division"/>
    <property type="evidence" value="ECO:0007669"/>
    <property type="project" value="UniProtKB-KW"/>
</dbReference>
<evidence type="ECO:0000313" key="9">
    <source>
        <dbReference type="EMBL" id="HIQ81496.1"/>
    </source>
</evidence>
<dbReference type="GO" id="GO:0005886">
    <property type="term" value="C:plasma membrane"/>
    <property type="evidence" value="ECO:0007669"/>
    <property type="project" value="TreeGrafter"/>
</dbReference>
<dbReference type="InterPro" id="IPR013685">
    <property type="entry name" value="POTRA_FtsQ_type"/>
</dbReference>
<proteinExistence type="predicted"/>
<reference evidence="9" key="2">
    <citation type="journal article" date="2021" name="PeerJ">
        <title>Extensive microbial diversity within the chicken gut microbiome revealed by metagenomics and culture.</title>
        <authorList>
            <person name="Gilroy R."/>
            <person name="Ravi A."/>
            <person name="Getino M."/>
            <person name="Pursley I."/>
            <person name="Horton D.L."/>
            <person name="Alikhan N.F."/>
            <person name="Baker D."/>
            <person name="Gharbi K."/>
            <person name="Hall N."/>
            <person name="Watson M."/>
            <person name="Adriaenssens E.M."/>
            <person name="Foster-Nyarko E."/>
            <person name="Jarju S."/>
            <person name="Secka A."/>
            <person name="Antonio M."/>
            <person name="Oren A."/>
            <person name="Chaudhuri R.R."/>
            <person name="La Ragione R."/>
            <person name="Hildebrand F."/>
            <person name="Pallen M.J."/>
        </authorList>
    </citation>
    <scope>NUCLEOTIDE SEQUENCE</scope>
    <source>
        <strain evidence="9">ChiSjej6B24-2974</strain>
    </source>
</reference>